<evidence type="ECO:0000313" key="2">
    <source>
        <dbReference type="Proteomes" id="UP000320055"/>
    </source>
</evidence>
<keyword evidence="2" id="KW-1185">Reference proteome</keyword>
<accession>A0A563VYQ1</accession>
<name>A0A563VYQ1_9CYAN</name>
<gene>
    <name evidence="1" type="ORF">H1P_4690001</name>
</gene>
<reference evidence="1 2" key="1">
    <citation type="submission" date="2019-01" db="EMBL/GenBank/DDBJ databases">
        <authorList>
            <person name="Brito A."/>
        </authorList>
    </citation>
    <scope>NUCLEOTIDE SEQUENCE [LARGE SCALE GENOMIC DNA]</scope>
    <source>
        <strain evidence="1">1</strain>
    </source>
</reference>
<protein>
    <recommendedName>
        <fullName evidence="3">Transposase</fullName>
    </recommendedName>
</protein>
<proteinExistence type="predicted"/>
<dbReference type="EMBL" id="CAACVJ010000411">
    <property type="protein sequence ID" value="VEP16584.1"/>
    <property type="molecule type" value="Genomic_DNA"/>
</dbReference>
<organism evidence="1 2">
    <name type="scientific">Hyella patelloides LEGE 07179</name>
    <dbReference type="NCBI Taxonomy" id="945734"/>
    <lineage>
        <taxon>Bacteria</taxon>
        <taxon>Bacillati</taxon>
        <taxon>Cyanobacteriota</taxon>
        <taxon>Cyanophyceae</taxon>
        <taxon>Pleurocapsales</taxon>
        <taxon>Hyellaceae</taxon>
        <taxon>Hyella</taxon>
    </lineage>
</organism>
<evidence type="ECO:0008006" key="3">
    <source>
        <dbReference type="Google" id="ProtNLM"/>
    </source>
</evidence>
<sequence length="40" mass="4686">MIRHIALNIIKQDKSFKASIKGQRKCAGWDNNYLLKLLKQ</sequence>
<dbReference type="Proteomes" id="UP000320055">
    <property type="component" value="Unassembled WGS sequence"/>
</dbReference>
<dbReference type="AlphaFoldDB" id="A0A563VYQ1"/>
<evidence type="ECO:0000313" key="1">
    <source>
        <dbReference type="EMBL" id="VEP16584.1"/>
    </source>
</evidence>